<dbReference type="Pfam" id="PF01225">
    <property type="entry name" value="Mur_ligase"/>
    <property type="match status" value="1"/>
</dbReference>
<dbReference type="GO" id="GO:0008765">
    <property type="term" value="F:UDP-N-acetylmuramoylalanyl-D-glutamate-2,6-diaminopimelate ligase activity"/>
    <property type="evidence" value="ECO:0007669"/>
    <property type="project" value="UniProtKB-UniRule"/>
</dbReference>
<comment type="cofactor">
    <cofactor evidence="7">
        <name>Mg(2+)</name>
        <dbReference type="ChEBI" id="CHEBI:18420"/>
    </cofactor>
</comment>
<dbReference type="InterPro" id="IPR036615">
    <property type="entry name" value="Mur_ligase_C_dom_sf"/>
</dbReference>
<dbReference type="Gene3D" id="3.40.1390.10">
    <property type="entry name" value="MurE/MurF, N-terminal domain"/>
    <property type="match status" value="1"/>
</dbReference>
<keyword evidence="3 7" id="KW-0133">Cell shape</keyword>
<dbReference type="PANTHER" id="PTHR23135:SF4">
    <property type="entry name" value="UDP-N-ACETYLMURAMOYL-L-ALANYL-D-GLUTAMATE--2,6-DIAMINOPIMELATE LIGASE MURE HOMOLOG, CHLOROPLASTIC"/>
    <property type="match status" value="1"/>
</dbReference>
<protein>
    <recommendedName>
        <fullName evidence="7">UDP-N-acetylmuramoyl-L-alanyl-D-glutamate--2,6-diaminopimelate ligase</fullName>
        <ecNumber evidence="7">6.3.2.13</ecNumber>
    </recommendedName>
    <alternativeName>
        <fullName evidence="7">Meso-A2pm-adding enzyme</fullName>
    </alternativeName>
    <alternativeName>
        <fullName evidence="7">Meso-diaminopimelate-adding enzyme</fullName>
    </alternativeName>
    <alternativeName>
        <fullName evidence="7">UDP-MurNAc-L-Ala-D-Glu:meso-diaminopimelate ligase</fullName>
    </alternativeName>
    <alternativeName>
        <fullName evidence="7">UDP-MurNAc-tripeptide synthetase</fullName>
    </alternativeName>
    <alternativeName>
        <fullName evidence="7">UDP-N-acetylmuramyl-tripeptide synthetase</fullName>
    </alternativeName>
</protein>
<feature type="binding site" evidence="7">
    <location>
        <begin position="111"/>
        <end position="117"/>
    </location>
    <ligand>
        <name>ATP</name>
        <dbReference type="ChEBI" id="CHEBI:30616"/>
    </ligand>
</feature>
<keyword evidence="6 7" id="KW-0961">Cell wall biogenesis/degradation</keyword>
<keyword evidence="7" id="KW-0460">Magnesium</keyword>
<evidence type="ECO:0000256" key="6">
    <source>
        <dbReference type="ARBA" id="ARBA00023316"/>
    </source>
</evidence>
<reference evidence="12" key="2">
    <citation type="submission" date="2021-04" db="EMBL/GenBank/DDBJ databases">
        <authorList>
            <person name="Gilroy R."/>
        </authorList>
    </citation>
    <scope>NUCLEOTIDE SEQUENCE</scope>
    <source>
        <strain evidence="12">ChiHjej11B10-19426</strain>
    </source>
</reference>
<feature type="binding site" evidence="7">
    <location>
        <begin position="153"/>
        <end position="154"/>
    </location>
    <ligand>
        <name>UDP-N-acetyl-alpha-D-muramoyl-L-alanyl-D-glutamate</name>
        <dbReference type="ChEBI" id="CHEBI:83900"/>
    </ligand>
</feature>
<dbReference type="SUPFAM" id="SSF53623">
    <property type="entry name" value="MurD-like peptide ligases, catalytic domain"/>
    <property type="match status" value="1"/>
</dbReference>
<name>A0A9D2IL12_9BACT</name>
<feature type="binding site" evidence="7">
    <location>
        <position position="453"/>
    </location>
    <ligand>
        <name>meso-2,6-diaminopimelate</name>
        <dbReference type="ChEBI" id="CHEBI:57791"/>
    </ligand>
</feature>
<dbReference type="PANTHER" id="PTHR23135">
    <property type="entry name" value="MUR LIGASE FAMILY MEMBER"/>
    <property type="match status" value="1"/>
</dbReference>
<dbReference type="GO" id="GO:0005737">
    <property type="term" value="C:cytoplasm"/>
    <property type="evidence" value="ECO:0007669"/>
    <property type="project" value="UniProtKB-SubCell"/>
</dbReference>
<dbReference type="GO" id="GO:0051301">
    <property type="term" value="P:cell division"/>
    <property type="evidence" value="ECO:0007669"/>
    <property type="project" value="UniProtKB-KW"/>
</dbReference>
<feature type="binding site" evidence="7">
    <location>
        <position position="180"/>
    </location>
    <ligand>
        <name>UDP-N-acetyl-alpha-D-muramoyl-L-alanyl-D-glutamate</name>
        <dbReference type="ChEBI" id="CHEBI:83900"/>
    </ligand>
</feature>
<dbReference type="Pfam" id="PF02875">
    <property type="entry name" value="Mur_ligase_C"/>
    <property type="match status" value="1"/>
</dbReference>
<gene>
    <name evidence="7" type="primary">murE</name>
    <name evidence="12" type="ORF">H9816_02820</name>
</gene>
<comment type="caution">
    <text evidence="7">Lacks conserved residue(s) required for the propagation of feature annotation.</text>
</comment>
<sequence length="490" mass="53750">MKLEQLLSVLAPLRTIGSGDAEIASIGFDSRTVEAGQLFFAVRGNASDGHDYIDAAIARGAAGIVCERLPERPADGVTYVQVTDSSAALGRAASEFYGRPSEKLRLVGVTGTNGKTTTATLLYDLFRGLGYKVGLISTVIYRIDTEERPSTHTTPDSVRLNAMLAEMVARGCEYCFMEVSSHSIVQERIVGLHFTGGIFTNITHDHLDYHKTFAEYIKAKKRFFDELPAEAFALVNSDDRNGLVMTQNTRARVSTYALQRFADFRCRILENTPEGMLLEENGQQVWTRFLGRFNAYNLTAVYGAARLLGAGEEEMLRMLSTLTPVNGRFDTLHTPTGITAIVDYAHTPDALRNVIDTINELRNGAGRLIVVVGCGGDRDRTKRSVMAQIALEGADLVIFTSDNPRHEDPDAILAEMTAGMTPSSRWLCITDRRQAIRSAATIATQGDYLLIAGKGHETYQIIGDVRHHFDDKEEVRNAFGLTAAGLATKI</sequence>
<dbReference type="Gene3D" id="3.90.190.20">
    <property type="entry name" value="Mur ligase, C-terminal domain"/>
    <property type="match status" value="1"/>
</dbReference>
<comment type="PTM">
    <text evidence="7">Carboxylation is probably crucial for Mg(2+) binding and, consequently, for the gamma-phosphate positioning of ATP.</text>
</comment>
<dbReference type="NCBIfam" id="TIGR01085">
    <property type="entry name" value="murE"/>
    <property type="match status" value="1"/>
</dbReference>
<comment type="caution">
    <text evidence="12">The sequence shown here is derived from an EMBL/GenBank/DDBJ whole genome shotgun (WGS) entry which is preliminary data.</text>
</comment>
<dbReference type="Proteomes" id="UP000824014">
    <property type="component" value="Unassembled WGS sequence"/>
</dbReference>
<evidence type="ECO:0000256" key="7">
    <source>
        <dbReference type="HAMAP-Rule" id="MF_00208"/>
    </source>
</evidence>
<dbReference type="SUPFAM" id="SSF53244">
    <property type="entry name" value="MurD-like peptide ligases, peptide-binding domain"/>
    <property type="match status" value="1"/>
</dbReference>
<dbReference type="EC" id="6.3.2.13" evidence="7"/>
<feature type="binding site" evidence="7">
    <location>
        <position position="457"/>
    </location>
    <ligand>
        <name>meso-2,6-diaminopimelate</name>
        <dbReference type="ChEBI" id="CHEBI:57791"/>
    </ligand>
</feature>
<dbReference type="InterPro" id="IPR035911">
    <property type="entry name" value="MurE/MurF_N"/>
</dbReference>
<evidence type="ECO:0000256" key="2">
    <source>
        <dbReference type="ARBA" id="ARBA00022618"/>
    </source>
</evidence>
<feature type="domain" description="Mur ligase N-terminal catalytic" evidence="9">
    <location>
        <begin position="22"/>
        <end position="97"/>
    </location>
</feature>
<feature type="modified residue" description="N6-carboxylysine" evidence="7">
    <location>
        <position position="220"/>
    </location>
</feature>
<comment type="similarity">
    <text evidence="1 7">Belongs to the MurCDEF family. MurE subfamily.</text>
</comment>
<dbReference type="EMBL" id="DXCC01000007">
    <property type="protein sequence ID" value="HIZ14834.1"/>
    <property type="molecule type" value="Genomic_DNA"/>
</dbReference>
<comment type="function">
    <text evidence="7">Catalyzes the addition of meso-diaminopimelic acid to the nucleotide precursor UDP-N-acetylmuramoyl-L-alanyl-D-glutamate (UMAG) in the biosynthesis of bacterial cell-wall peptidoglycan.</text>
</comment>
<comment type="catalytic activity">
    <reaction evidence="7">
        <text>UDP-N-acetyl-alpha-D-muramoyl-L-alanyl-D-glutamate + meso-2,6-diaminopimelate + ATP = UDP-N-acetyl-alpha-D-muramoyl-L-alanyl-gamma-D-glutamyl-meso-2,6-diaminopimelate + ADP + phosphate + H(+)</text>
        <dbReference type="Rhea" id="RHEA:23676"/>
        <dbReference type="ChEBI" id="CHEBI:15378"/>
        <dbReference type="ChEBI" id="CHEBI:30616"/>
        <dbReference type="ChEBI" id="CHEBI:43474"/>
        <dbReference type="ChEBI" id="CHEBI:57791"/>
        <dbReference type="ChEBI" id="CHEBI:83900"/>
        <dbReference type="ChEBI" id="CHEBI:83905"/>
        <dbReference type="ChEBI" id="CHEBI:456216"/>
        <dbReference type="EC" id="6.3.2.13"/>
    </reaction>
</comment>
<keyword evidence="7" id="KW-0547">Nucleotide-binding</keyword>
<evidence type="ECO:0000313" key="13">
    <source>
        <dbReference type="Proteomes" id="UP000824014"/>
    </source>
</evidence>
<feature type="binding site" evidence="7">
    <location>
        <position position="186"/>
    </location>
    <ligand>
        <name>UDP-N-acetyl-alpha-D-muramoyl-L-alanyl-D-glutamate</name>
        <dbReference type="ChEBI" id="CHEBI:83900"/>
    </ligand>
</feature>
<keyword evidence="7" id="KW-0963">Cytoplasm</keyword>
<accession>A0A9D2IL12</accession>
<dbReference type="InterPro" id="IPR013221">
    <property type="entry name" value="Mur_ligase_cen"/>
</dbReference>
<evidence type="ECO:0000256" key="3">
    <source>
        <dbReference type="ARBA" id="ARBA00022960"/>
    </source>
</evidence>
<dbReference type="InterPro" id="IPR036565">
    <property type="entry name" value="Mur-like_cat_sf"/>
</dbReference>
<dbReference type="GO" id="GO:0005524">
    <property type="term" value="F:ATP binding"/>
    <property type="evidence" value="ECO:0007669"/>
    <property type="project" value="UniProtKB-UniRule"/>
</dbReference>
<dbReference type="GO" id="GO:0009252">
    <property type="term" value="P:peptidoglycan biosynthetic process"/>
    <property type="evidence" value="ECO:0007669"/>
    <property type="project" value="UniProtKB-UniRule"/>
</dbReference>
<dbReference type="GO" id="GO:0071555">
    <property type="term" value="P:cell wall organization"/>
    <property type="evidence" value="ECO:0007669"/>
    <property type="project" value="UniProtKB-KW"/>
</dbReference>
<keyword evidence="5 7" id="KW-0131">Cell cycle</keyword>
<feature type="binding site" evidence="7">
    <location>
        <position position="30"/>
    </location>
    <ligand>
        <name>UDP-N-acetyl-alpha-D-muramoyl-L-alanyl-D-glutamate</name>
        <dbReference type="ChEBI" id="CHEBI:83900"/>
    </ligand>
</feature>
<keyword evidence="7 12" id="KW-0436">Ligase</keyword>
<feature type="domain" description="Mur ligase central" evidence="11">
    <location>
        <begin position="109"/>
        <end position="304"/>
    </location>
</feature>
<dbReference type="InterPro" id="IPR005761">
    <property type="entry name" value="UDP-N-AcMur-Glu-dNH2Pim_ligase"/>
</dbReference>
<dbReference type="InterPro" id="IPR000713">
    <property type="entry name" value="Mur_ligase_N"/>
</dbReference>
<feature type="binding site" evidence="7">
    <location>
        <begin position="402"/>
        <end position="405"/>
    </location>
    <ligand>
        <name>meso-2,6-diaminopimelate</name>
        <dbReference type="ChEBI" id="CHEBI:57791"/>
    </ligand>
</feature>
<evidence type="ECO:0000259" key="11">
    <source>
        <dbReference type="Pfam" id="PF08245"/>
    </source>
</evidence>
<dbReference type="GO" id="GO:0000287">
    <property type="term" value="F:magnesium ion binding"/>
    <property type="evidence" value="ECO:0007669"/>
    <property type="project" value="UniProtKB-UniRule"/>
</dbReference>
<evidence type="ECO:0000259" key="10">
    <source>
        <dbReference type="Pfam" id="PF02875"/>
    </source>
</evidence>
<feature type="domain" description="Mur ligase C-terminal" evidence="10">
    <location>
        <begin position="327"/>
        <end position="455"/>
    </location>
</feature>
<reference evidence="12" key="1">
    <citation type="journal article" date="2021" name="PeerJ">
        <title>Extensive microbial diversity within the chicken gut microbiome revealed by metagenomics and culture.</title>
        <authorList>
            <person name="Gilroy R."/>
            <person name="Ravi A."/>
            <person name="Getino M."/>
            <person name="Pursley I."/>
            <person name="Horton D.L."/>
            <person name="Alikhan N.F."/>
            <person name="Baker D."/>
            <person name="Gharbi K."/>
            <person name="Hall N."/>
            <person name="Watson M."/>
            <person name="Adriaenssens E.M."/>
            <person name="Foster-Nyarko E."/>
            <person name="Jarju S."/>
            <person name="Secka A."/>
            <person name="Antonio M."/>
            <person name="Oren A."/>
            <person name="Chaudhuri R.R."/>
            <person name="La Ragione R."/>
            <person name="Hildebrand F."/>
            <person name="Pallen M.J."/>
        </authorList>
    </citation>
    <scope>NUCLEOTIDE SEQUENCE</scope>
    <source>
        <strain evidence="12">ChiHjej11B10-19426</strain>
    </source>
</reference>
<dbReference type="Pfam" id="PF08245">
    <property type="entry name" value="Mur_ligase_M"/>
    <property type="match status" value="1"/>
</dbReference>
<proteinExistence type="inferred from homology"/>
<keyword evidence="2 7" id="KW-0132">Cell division</keyword>
<feature type="binding site" evidence="7">
    <location>
        <position position="188"/>
    </location>
    <ligand>
        <name>UDP-N-acetyl-alpha-D-muramoyl-L-alanyl-D-glutamate</name>
        <dbReference type="ChEBI" id="CHEBI:83900"/>
    </ligand>
</feature>
<dbReference type="NCBIfam" id="NF001126">
    <property type="entry name" value="PRK00139.1-4"/>
    <property type="match status" value="1"/>
</dbReference>
<evidence type="ECO:0000259" key="9">
    <source>
        <dbReference type="Pfam" id="PF01225"/>
    </source>
</evidence>
<keyword evidence="7" id="KW-0067">ATP-binding</keyword>
<evidence type="ECO:0000256" key="5">
    <source>
        <dbReference type="ARBA" id="ARBA00023306"/>
    </source>
</evidence>
<comment type="pathway">
    <text evidence="7 8">Cell wall biogenesis; peptidoglycan biosynthesis.</text>
</comment>
<evidence type="ECO:0000313" key="12">
    <source>
        <dbReference type="EMBL" id="HIZ14834.1"/>
    </source>
</evidence>
<evidence type="ECO:0000256" key="8">
    <source>
        <dbReference type="RuleBase" id="RU004135"/>
    </source>
</evidence>
<feature type="binding site" evidence="7">
    <location>
        <position position="378"/>
    </location>
    <ligand>
        <name>meso-2,6-diaminopimelate</name>
        <dbReference type="ChEBI" id="CHEBI:57791"/>
    </ligand>
</feature>
<dbReference type="InterPro" id="IPR004101">
    <property type="entry name" value="Mur_ligase_C"/>
</dbReference>
<dbReference type="HAMAP" id="MF_00208">
    <property type="entry name" value="MurE"/>
    <property type="match status" value="1"/>
</dbReference>
<dbReference type="Gene3D" id="3.40.1190.10">
    <property type="entry name" value="Mur-like, catalytic domain"/>
    <property type="match status" value="1"/>
</dbReference>
<dbReference type="SUPFAM" id="SSF63418">
    <property type="entry name" value="MurE/MurF N-terminal domain"/>
    <property type="match status" value="1"/>
</dbReference>
<evidence type="ECO:0000256" key="4">
    <source>
        <dbReference type="ARBA" id="ARBA00022984"/>
    </source>
</evidence>
<dbReference type="AlphaFoldDB" id="A0A9D2IL12"/>
<feature type="short sequence motif" description="Meso-diaminopimelate recognition motif" evidence="7">
    <location>
        <begin position="402"/>
        <end position="405"/>
    </location>
</feature>
<organism evidence="12 13">
    <name type="scientific">Candidatus Tidjanibacter faecipullorum</name>
    <dbReference type="NCBI Taxonomy" id="2838766"/>
    <lineage>
        <taxon>Bacteria</taxon>
        <taxon>Pseudomonadati</taxon>
        <taxon>Bacteroidota</taxon>
        <taxon>Bacteroidia</taxon>
        <taxon>Bacteroidales</taxon>
        <taxon>Rikenellaceae</taxon>
        <taxon>Tidjanibacter</taxon>
    </lineage>
</organism>
<comment type="subcellular location">
    <subcellularLocation>
        <location evidence="7 8">Cytoplasm</location>
    </subcellularLocation>
</comment>
<keyword evidence="4 7" id="KW-0573">Peptidoglycan synthesis</keyword>
<dbReference type="GO" id="GO:0008360">
    <property type="term" value="P:regulation of cell shape"/>
    <property type="evidence" value="ECO:0007669"/>
    <property type="project" value="UniProtKB-KW"/>
</dbReference>
<evidence type="ECO:0000256" key="1">
    <source>
        <dbReference type="ARBA" id="ARBA00005898"/>
    </source>
</evidence>